<evidence type="ECO:0000313" key="1">
    <source>
        <dbReference type="EMBL" id="EEG36032.1"/>
    </source>
</evidence>
<dbReference type="GeneID" id="75049473"/>
<dbReference type="RefSeq" id="WP_005348567.1">
    <property type="nucleotide sequence ID" value="NZ_ACEP01000094.1"/>
</dbReference>
<dbReference type="AlphaFoldDB" id="C0EXJ4"/>
<evidence type="ECO:0000313" key="2">
    <source>
        <dbReference type="Proteomes" id="UP000003174"/>
    </source>
</evidence>
<dbReference type="eggNOG" id="COG4823">
    <property type="taxonomic scope" value="Bacteria"/>
</dbReference>
<dbReference type="InterPro" id="IPR011664">
    <property type="entry name" value="Abi_system_AbiD/AbiF-like"/>
</dbReference>
<dbReference type="Pfam" id="PF07751">
    <property type="entry name" value="Abi_2"/>
    <property type="match status" value="1"/>
</dbReference>
<dbReference type="PIRSF" id="PIRSF034934">
    <property type="entry name" value="AbiF_AbiD"/>
    <property type="match status" value="1"/>
</dbReference>
<dbReference type="Proteomes" id="UP000003174">
    <property type="component" value="Unassembled WGS sequence"/>
</dbReference>
<protein>
    <submittedName>
        <fullName evidence="1">Abi-like protein</fullName>
    </submittedName>
</protein>
<reference evidence="1 2" key="1">
    <citation type="submission" date="2009-01" db="EMBL/GenBank/DDBJ databases">
        <authorList>
            <person name="Fulton L."/>
            <person name="Clifton S."/>
            <person name="Fulton B."/>
            <person name="Xu J."/>
            <person name="Minx P."/>
            <person name="Pepin K.H."/>
            <person name="Johnson M."/>
            <person name="Bhonagiri V."/>
            <person name="Nash W.E."/>
            <person name="Mardis E.R."/>
            <person name="Wilson R.K."/>
        </authorList>
    </citation>
    <scope>NUCLEOTIDE SEQUENCE [LARGE SCALE GENOMIC DNA]</scope>
    <source>
        <strain evidence="1 2">DSM 3353</strain>
    </source>
</reference>
<organism evidence="1 2">
    <name type="scientific">Anaerobutyricum hallii DSM 3353</name>
    <dbReference type="NCBI Taxonomy" id="411469"/>
    <lineage>
        <taxon>Bacteria</taxon>
        <taxon>Bacillati</taxon>
        <taxon>Bacillota</taxon>
        <taxon>Clostridia</taxon>
        <taxon>Lachnospirales</taxon>
        <taxon>Lachnospiraceae</taxon>
        <taxon>Anaerobutyricum</taxon>
    </lineage>
</organism>
<accession>C0EXJ4</accession>
<reference evidence="1 2" key="2">
    <citation type="submission" date="2009-02" db="EMBL/GenBank/DDBJ databases">
        <title>Draft genome sequence of Eubacterium hallii (DSM 3353).</title>
        <authorList>
            <person name="Sudarsanam P."/>
            <person name="Ley R."/>
            <person name="Guruge J."/>
            <person name="Turnbaugh P.J."/>
            <person name="Mahowald M."/>
            <person name="Liep D."/>
            <person name="Gordon J."/>
        </authorList>
    </citation>
    <scope>NUCLEOTIDE SEQUENCE [LARGE SCALE GENOMIC DNA]</scope>
    <source>
        <strain evidence="1 2">DSM 3353</strain>
    </source>
</reference>
<dbReference type="EMBL" id="ACEP01000094">
    <property type="protein sequence ID" value="EEG36032.1"/>
    <property type="molecule type" value="Genomic_DNA"/>
</dbReference>
<comment type="caution">
    <text evidence="1">The sequence shown here is derived from an EMBL/GenBank/DDBJ whole genome shotgun (WGS) entry which is preliminary data.</text>
</comment>
<dbReference type="InterPro" id="IPR017034">
    <property type="entry name" value="Abi_system_AbiD/AbiF"/>
</dbReference>
<name>C0EXJ4_9FIRM</name>
<sequence>MQTPKKFSSFSDQVSWISDEKGIRIKDREYAEEMLRQIGYFPLMGGYKHLFRISNTKKYKAGTSFEEIVSLYKFDAELRELFFKYLLQIERQMRSLMSYYFTEMYGAEQKQYLDANNYNNTKRNHATIVKLIATLKRATTTTDYTYINYYRKTYGEIPLWVLANVLTFGNLSKMFRVFPQSLKSKVSKNFEPLNQHQMEQFLSVLTKYRNVCAHGERLFTYRTVDAIADTPLHKKLSLPQSGNQYEKGKQDLFAVMIAFRYLLPGKDFLEFKRKLIKEIDRVNREVEHISEVELLNKMGFPEKWKSITKYHLKEISSKR</sequence>
<gene>
    <name evidence="1" type="ORF">EUBHAL_02136</name>
</gene>
<proteinExistence type="predicted"/>